<dbReference type="PANTHER" id="PTHR43335">
    <property type="entry name" value="ABC TRANSPORTER, ATP-BINDING PROTEIN"/>
    <property type="match status" value="1"/>
</dbReference>
<dbReference type="PANTHER" id="PTHR43335:SF4">
    <property type="entry name" value="ABC TRANSPORTER, ATP-BINDING PROTEIN"/>
    <property type="match status" value="1"/>
</dbReference>
<evidence type="ECO:0000259" key="3">
    <source>
        <dbReference type="PROSITE" id="PS50893"/>
    </source>
</evidence>
<proteinExistence type="inferred from homology"/>
<dbReference type="GO" id="GO:0005524">
    <property type="term" value="F:ATP binding"/>
    <property type="evidence" value="ECO:0007669"/>
    <property type="project" value="InterPro"/>
</dbReference>
<feature type="domain" description="ABC transporter" evidence="3">
    <location>
        <begin position="37"/>
        <end position="236"/>
    </location>
</feature>
<protein>
    <submittedName>
        <fullName evidence="4">ABC-type multidrug transport system, ATPase component</fullName>
    </submittedName>
</protein>
<gene>
    <name evidence="4" type="ORF">PDMSB3_0804</name>
</gene>
<dbReference type="EMBL" id="LR699554">
    <property type="protein sequence ID" value="VVD32102.1"/>
    <property type="molecule type" value="Genomic_DNA"/>
</dbReference>
<evidence type="ECO:0000313" key="4">
    <source>
        <dbReference type="EMBL" id="VVD32102.1"/>
    </source>
</evidence>
<dbReference type="GO" id="GO:0016887">
    <property type="term" value="F:ATP hydrolysis activity"/>
    <property type="evidence" value="ECO:0007669"/>
    <property type="project" value="InterPro"/>
</dbReference>
<dbReference type="AlphaFoldDB" id="A0A5Q4YXC4"/>
<comment type="similarity">
    <text evidence="1">Belongs to the ABC transporter superfamily.</text>
</comment>
<reference evidence="4 5" key="1">
    <citation type="submission" date="2019-08" db="EMBL/GenBank/DDBJ databases">
        <authorList>
            <person name="Herpell B J."/>
        </authorList>
    </citation>
    <scope>NUCLEOTIDE SEQUENCE [LARGE SCALE GENOMIC DNA]</scope>
    <source>
        <strain evidence="5">Msb3</strain>
    </source>
</reference>
<dbReference type="Pfam" id="PF00005">
    <property type="entry name" value="ABC_tran"/>
    <property type="match status" value="1"/>
</dbReference>
<name>A0A5Q4YXC4_9BURK</name>
<dbReference type="KEGG" id="pdio:PDMSB3_0804.1"/>
<evidence type="ECO:0000256" key="1">
    <source>
        <dbReference type="ARBA" id="ARBA00005417"/>
    </source>
</evidence>
<evidence type="ECO:0000313" key="5">
    <source>
        <dbReference type="Proteomes" id="UP000325811"/>
    </source>
</evidence>
<accession>A0A5Q4YXC4</accession>
<keyword evidence="5" id="KW-1185">Reference proteome</keyword>
<dbReference type="Gene3D" id="3.40.50.300">
    <property type="entry name" value="P-loop containing nucleotide triphosphate hydrolases"/>
    <property type="match status" value="1"/>
</dbReference>
<dbReference type="SUPFAM" id="SSF52540">
    <property type="entry name" value="P-loop containing nucleoside triphosphate hydrolases"/>
    <property type="match status" value="1"/>
</dbReference>
<organism evidence="4 5">
    <name type="scientific">Paraburkholderia dioscoreae</name>
    <dbReference type="NCBI Taxonomy" id="2604047"/>
    <lineage>
        <taxon>Bacteria</taxon>
        <taxon>Pseudomonadati</taxon>
        <taxon>Pseudomonadota</taxon>
        <taxon>Betaproteobacteria</taxon>
        <taxon>Burkholderiales</taxon>
        <taxon>Burkholderiaceae</taxon>
        <taxon>Paraburkholderia</taxon>
    </lineage>
</organism>
<dbReference type="InterPro" id="IPR003439">
    <property type="entry name" value="ABC_transporter-like_ATP-bd"/>
</dbReference>
<evidence type="ECO:0000256" key="2">
    <source>
        <dbReference type="ARBA" id="ARBA00022448"/>
    </source>
</evidence>
<dbReference type="InterPro" id="IPR027417">
    <property type="entry name" value="P-loop_NTPase"/>
</dbReference>
<sequence>MLLLRRGFEATAEATHAATLAPRYPVKDTRHTLQPMLRFENLSKRYGERLIFQGLHDDITSGCVALNDESGSGKSTLLGLLAGTIEPDAGEVWLGGHSLRTAPLAAKSVLTYVPEDCMTYPDQTGREYLNKVASARKTAVTGDTLDLADRFGLTPHLDKRFEQMSFGTRKKIFLTAAVLGETRVLIADEPVGGLDAAARAVLVDLFRTLAQTRTVFFSSYDTVFTDACEARSVTFADLGGRG</sequence>
<dbReference type="PROSITE" id="PS50893">
    <property type="entry name" value="ABC_TRANSPORTER_2"/>
    <property type="match status" value="1"/>
</dbReference>
<dbReference type="Proteomes" id="UP000325811">
    <property type="component" value="Chromosome II"/>
</dbReference>
<keyword evidence="2" id="KW-0813">Transport</keyword>